<dbReference type="OrthoDB" id="670984at2759"/>
<dbReference type="RefSeq" id="XP_016454531.1">
    <property type="nucleotide sequence ID" value="XM_016599045.1"/>
</dbReference>
<feature type="transmembrane region" description="Helical" evidence="6">
    <location>
        <begin position="255"/>
        <end position="276"/>
    </location>
</feature>
<keyword evidence="3 6" id="KW-0812">Transmembrane</keyword>
<name>A0A1S3YQP2_TOBAC</name>
<proteinExistence type="inferred from homology"/>
<protein>
    <submittedName>
        <fullName evidence="9">WAT1-related protein At5g64700-like</fullName>
    </submittedName>
</protein>
<dbReference type="GO" id="GO:0005886">
    <property type="term" value="C:plasma membrane"/>
    <property type="evidence" value="ECO:0000318"/>
    <property type="project" value="GO_Central"/>
</dbReference>
<dbReference type="InterPro" id="IPR000620">
    <property type="entry name" value="EamA_dom"/>
</dbReference>
<evidence type="ECO:0000256" key="3">
    <source>
        <dbReference type="ARBA" id="ARBA00022692"/>
    </source>
</evidence>
<dbReference type="PANTHER" id="PTHR31218">
    <property type="entry name" value="WAT1-RELATED PROTEIN"/>
    <property type="match status" value="1"/>
</dbReference>
<dbReference type="OMA" id="HNKHENS"/>
<feature type="transmembrane region" description="Helical" evidence="6">
    <location>
        <begin position="152"/>
        <end position="174"/>
    </location>
</feature>
<keyword evidence="5 6" id="KW-0472">Membrane</keyword>
<dbReference type="SUPFAM" id="SSF103481">
    <property type="entry name" value="Multidrug resistance efflux transporter EmrE"/>
    <property type="match status" value="2"/>
</dbReference>
<sequence length="471" mass="53255">MNSSRCWDAGERRSLSFYFFTFVINSSCQEETWGAKKETIPKIVSFSSLSQYIYYTQILSTRKKRRNRSRELKKEMKMEEIKKRLRRSNVLIGMLTVQAIATGLQLLSKVILSKGTFVFALMAYRHVVATLCIAPFAFIWERESLKKVTWAVFFWLFMIALTGIIMAMGLFYYGLRDTTATYATNFLNLIPIVTFIFSTVLRVEKLRLKTKAGKVKLIAAMLCLAGALTITLYKGKVFHFSHHNKHENSSKDHTNIVRGTIFLICSCMSYGCWFLIQAKVSKVFPYKYSSTFIICVIATIQSVVVGLCIDRRKVSWKLGLNLQLITIFYSGALATAATFCLISWAVARRGPTYPSMFNPLSLIFIAIAEAAFLGEEISIGSLIGMFLIIVGLYSFLRAKSKELPVRIESDVGDAEAQTPQNEGMHSINMEIPILARESARFQSIAVQVPTPIQTQEEKESNVSSKINKLTE</sequence>
<evidence type="ECO:0000256" key="2">
    <source>
        <dbReference type="ARBA" id="ARBA00007635"/>
    </source>
</evidence>
<dbReference type="PaxDb" id="4097-A0A1S3YQP2"/>
<dbReference type="InterPro" id="IPR037185">
    <property type="entry name" value="EmrE-like"/>
</dbReference>
<evidence type="ECO:0000256" key="6">
    <source>
        <dbReference type="SAM" id="Phobius"/>
    </source>
</evidence>
<dbReference type="KEGG" id="nta:107778747"/>
<evidence type="ECO:0000313" key="8">
    <source>
        <dbReference type="Proteomes" id="UP000790787"/>
    </source>
</evidence>
<reference evidence="9" key="2">
    <citation type="submission" date="2025-08" db="UniProtKB">
        <authorList>
            <consortium name="RefSeq"/>
        </authorList>
    </citation>
    <scope>IDENTIFICATION</scope>
    <source>
        <tissue evidence="9">Leaf</tissue>
    </source>
</reference>
<dbReference type="Proteomes" id="UP000790787">
    <property type="component" value="Chromosome 4"/>
</dbReference>
<feature type="transmembrane region" description="Helical" evidence="6">
    <location>
        <begin position="186"/>
        <end position="203"/>
    </location>
</feature>
<feature type="transmembrane region" description="Helical" evidence="6">
    <location>
        <begin position="356"/>
        <end position="373"/>
    </location>
</feature>
<dbReference type="GeneID" id="107778747"/>
<keyword evidence="4 6" id="KW-1133">Transmembrane helix</keyword>
<evidence type="ECO:0000256" key="5">
    <source>
        <dbReference type="ARBA" id="ARBA00023136"/>
    </source>
</evidence>
<reference evidence="8" key="1">
    <citation type="journal article" date="2014" name="Nat. Commun.">
        <title>The tobacco genome sequence and its comparison with those of tomato and potato.</title>
        <authorList>
            <person name="Sierro N."/>
            <person name="Battey J.N."/>
            <person name="Ouadi S."/>
            <person name="Bakaher N."/>
            <person name="Bovet L."/>
            <person name="Willig A."/>
            <person name="Goepfert S."/>
            <person name="Peitsch M.C."/>
            <person name="Ivanov N.V."/>
        </authorList>
    </citation>
    <scope>NUCLEOTIDE SEQUENCE [LARGE SCALE GENOMIC DNA]</scope>
</reference>
<comment type="similarity">
    <text evidence="2">Belongs to the drug/metabolite transporter (DMT) superfamily. Plant drug/metabolite exporter (P-DME) (TC 2.A.7.4) family.</text>
</comment>
<dbReference type="InterPro" id="IPR030184">
    <property type="entry name" value="WAT1-related"/>
</dbReference>
<dbReference type="Pfam" id="PF00892">
    <property type="entry name" value="EamA"/>
    <property type="match status" value="2"/>
</dbReference>
<evidence type="ECO:0000313" key="9">
    <source>
        <dbReference type="RefSeq" id="XP_016454531.1"/>
    </source>
</evidence>
<feature type="domain" description="EamA" evidence="7">
    <location>
        <begin position="96"/>
        <end position="228"/>
    </location>
</feature>
<feature type="transmembrane region" description="Helical" evidence="6">
    <location>
        <begin position="327"/>
        <end position="347"/>
    </location>
</feature>
<organism evidence="8 9">
    <name type="scientific">Nicotiana tabacum</name>
    <name type="common">Common tobacco</name>
    <dbReference type="NCBI Taxonomy" id="4097"/>
    <lineage>
        <taxon>Eukaryota</taxon>
        <taxon>Viridiplantae</taxon>
        <taxon>Streptophyta</taxon>
        <taxon>Embryophyta</taxon>
        <taxon>Tracheophyta</taxon>
        <taxon>Spermatophyta</taxon>
        <taxon>Magnoliopsida</taxon>
        <taxon>eudicotyledons</taxon>
        <taxon>Gunneridae</taxon>
        <taxon>Pentapetalae</taxon>
        <taxon>asterids</taxon>
        <taxon>lamiids</taxon>
        <taxon>Solanales</taxon>
        <taxon>Solanaceae</taxon>
        <taxon>Nicotianoideae</taxon>
        <taxon>Nicotianeae</taxon>
        <taxon>Nicotiana</taxon>
    </lineage>
</organism>
<feature type="domain" description="EamA" evidence="7">
    <location>
        <begin position="258"/>
        <end position="394"/>
    </location>
</feature>
<evidence type="ECO:0000256" key="1">
    <source>
        <dbReference type="ARBA" id="ARBA00004141"/>
    </source>
</evidence>
<feature type="transmembrane region" description="Helical" evidence="6">
    <location>
        <begin position="117"/>
        <end position="140"/>
    </location>
</feature>
<keyword evidence="8" id="KW-1185">Reference proteome</keyword>
<dbReference type="GO" id="GO:0022857">
    <property type="term" value="F:transmembrane transporter activity"/>
    <property type="evidence" value="ECO:0007669"/>
    <property type="project" value="InterPro"/>
</dbReference>
<feature type="transmembrane region" description="Helical" evidence="6">
    <location>
        <begin position="379"/>
        <end position="396"/>
    </location>
</feature>
<feature type="transmembrane region" description="Helical" evidence="6">
    <location>
        <begin position="215"/>
        <end position="235"/>
    </location>
</feature>
<evidence type="ECO:0000259" key="7">
    <source>
        <dbReference type="Pfam" id="PF00892"/>
    </source>
</evidence>
<evidence type="ECO:0000256" key="4">
    <source>
        <dbReference type="ARBA" id="ARBA00022989"/>
    </source>
</evidence>
<gene>
    <name evidence="9" type="primary">LOC107778747</name>
</gene>
<accession>A0A1S3YQP2</accession>
<dbReference type="RefSeq" id="XP_016454531.1">
    <property type="nucleotide sequence ID" value="XM_016599045.2"/>
</dbReference>
<comment type="subcellular location">
    <subcellularLocation>
        <location evidence="1">Membrane</location>
        <topology evidence="1">Multi-pass membrane protein</topology>
    </subcellularLocation>
</comment>
<feature type="transmembrane region" description="Helical" evidence="6">
    <location>
        <begin position="288"/>
        <end position="307"/>
    </location>
</feature>
<feature type="transmembrane region" description="Helical" evidence="6">
    <location>
        <begin position="90"/>
        <end position="111"/>
    </location>
</feature>
<dbReference type="AlphaFoldDB" id="A0A1S3YQP2"/>